<feature type="non-terminal residue" evidence="2">
    <location>
        <position position="247"/>
    </location>
</feature>
<protein>
    <submittedName>
        <fullName evidence="2">Uncharacterized protein</fullName>
    </submittedName>
</protein>
<keyword evidence="3" id="KW-1185">Reference proteome</keyword>
<dbReference type="EMBL" id="MU004402">
    <property type="protein sequence ID" value="KAF2652446.1"/>
    <property type="molecule type" value="Genomic_DNA"/>
</dbReference>
<sequence length="247" mass="28720">LPSLHSPIGQEFPCTVCILLAFLCRRANFLLFLPTLFTYHQTHRPLFLCRFTQRLKRFVTLFDVFRNHSGCCGRFGIVRIRQCVVDSIHEPVDFLEPQPFLDFFVVFCFRLLFLWLLIFIFLFRLFIVFSLLFLFLHHIHIHPKPPRSQKIGPKHRARLKDPPPVIIPLLQLFVEILGQRLKAHGLQSRDEADSSFPFEIAWIGLFGAPDKPPEVRLRAVAFVKGASFGGRRRPFWRLNIFGGRGGA</sequence>
<name>A0A6A6SXP2_9PLEO</name>
<keyword evidence="1" id="KW-0812">Transmembrane</keyword>
<dbReference type="AlphaFoldDB" id="A0A6A6SXP2"/>
<reference evidence="2" key="1">
    <citation type="journal article" date="2020" name="Stud. Mycol.">
        <title>101 Dothideomycetes genomes: a test case for predicting lifestyles and emergence of pathogens.</title>
        <authorList>
            <person name="Haridas S."/>
            <person name="Albert R."/>
            <person name="Binder M."/>
            <person name="Bloem J."/>
            <person name="Labutti K."/>
            <person name="Salamov A."/>
            <person name="Andreopoulos B."/>
            <person name="Baker S."/>
            <person name="Barry K."/>
            <person name="Bills G."/>
            <person name="Bluhm B."/>
            <person name="Cannon C."/>
            <person name="Castanera R."/>
            <person name="Culley D."/>
            <person name="Daum C."/>
            <person name="Ezra D."/>
            <person name="Gonzalez J."/>
            <person name="Henrissat B."/>
            <person name="Kuo A."/>
            <person name="Liang C."/>
            <person name="Lipzen A."/>
            <person name="Lutzoni F."/>
            <person name="Magnuson J."/>
            <person name="Mondo S."/>
            <person name="Nolan M."/>
            <person name="Ohm R."/>
            <person name="Pangilinan J."/>
            <person name="Park H.-J."/>
            <person name="Ramirez L."/>
            <person name="Alfaro M."/>
            <person name="Sun H."/>
            <person name="Tritt A."/>
            <person name="Yoshinaga Y."/>
            <person name="Zwiers L.-H."/>
            <person name="Turgeon B."/>
            <person name="Goodwin S."/>
            <person name="Spatafora J."/>
            <person name="Crous P."/>
            <person name="Grigoriev I."/>
        </authorList>
    </citation>
    <scope>NUCLEOTIDE SEQUENCE</scope>
    <source>
        <strain evidence="2">CBS 122681</strain>
    </source>
</reference>
<feature type="non-terminal residue" evidence="2">
    <location>
        <position position="1"/>
    </location>
</feature>
<organism evidence="2 3">
    <name type="scientific">Lophiostoma macrostomum CBS 122681</name>
    <dbReference type="NCBI Taxonomy" id="1314788"/>
    <lineage>
        <taxon>Eukaryota</taxon>
        <taxon>Fungi</taxon>
        <taxon>Dikarya</taxon>
        <taxon>Ascomycota</taxon>
        <taxon>Pezizomycotina</taxon>
        <taxon>Dothideomycetes</taxon>
        <taxon>Pleosporomycetidae</taxon>
        <taxon>Pleosporales</taxon>
        <taxon>Lophiostomataceae</taxon>
        <taxon>Lophiostoma</taxon>
    </lineage>
</organism>
<gene>
    <name evidence="2" type="ORF">K491DRAFT_726776</name>
</gene>
<evidence type="ECO:0000313" key="2">
    <source>
        <dbReference type="EMBL" id="KAF2652446.1"/>
    </source>
</evidence>
<evidence type="ECO:0000256" key="1">
    <source>
        <dbReference type="SAM" id="Phobius"/>
    </source>
</evidence>
<feature type="transmembrane region" description="Helical" evidence="1">
    <location>
        <begin position="103"/>
        <end position="136"/>
    </location>
</feature>
<keyword evidence="1" id="KW-1133">Transmembrane helix</keyword>
<dbReference type="Proteomes" id="UP000799324">
    <property type="component" value="Unassembled WGS sequence"/>
</dbReference>
<proteinExistence type="predicted"/>
<keyword evidence="1" id="KW-0472">Membrane</keyword>
<accession>A0A6A6SXP2</accession>
<evidence type="ECO:0000313" key="3">
    <source>
        <dbReference type="Proteomes" id="UP000799324"/>
    </source>
</evidence>